<proteinExistence type="predicted"/>
<dbReference type="Proteomes" id="UP000562352">
    <property type="component" value="Unassembled WGS sequence"/>
</dbReference>
<feature type="coiled-coil region" evidence="1">
    <location>
        <begin position="143"/>
        <end position="177"/>
    </location>
</feature>
<keyword evidence="3" id="KW-1185">Reference proteome</keyword>
<protein>
    <submittedName>
        <fullName evidence="2">Uncharacterized protein</fullName>
    </submittedName>
</protein>
<evidence type="ECO:0000256" key="1">
    <source>
        <dbReference type="SAM" id="Coils"/>
    </source>
</evidence>
<dbReference type="AlphaFoldDB" id="A0A841D8Z7"/>
<organism evidence="2 3">
    <name type="scientific">Planomonospora venezuelensis</name>
    <dbReference type="NCBI Taxonomy" id="1999"/>
    <lineage>
        <taxon>Bacteria</taxon>
        <taxon>Bacillati</taxon>
        <taxon>Actinomycetota</taxon>
        <taxon>Actinomycetes</taxon>
        <taxon>Streptosporangiales</taxon>
        <taxon>Streptosporangiaceae</taxon>
        <taxon>Planomonospora</taxon>
    </lineage>
</organism>
<accession>A0A841D8Z7</accession>
<evidence type="ECO:0000313" key="2">
    <source>
        <dbReference type="EMBL" id="MBB5965067.1"/>
    </source>
</evidence>
<evidence type="ECO:0000313" key="3">
    <source>
        <dbReference type="Proteomes" id="UP000562352"/>
    </source>
</evidence>
<gene>
    <name evidence="2" type="ORF">FHS22_004353</name>
</gene>
<dbReference type="RefSeq" id="WP_184944194.1">
    <property type="nucleotide sequence ID" value="NZ_BAAAWZ010000001.1"/>
</dbReference>
<name>A0A841D8Z7_PLAVE</name>
<sequence length="178" mass="20492">MPTFAPIGDQARWRTVYEHLKAANIGDVVTYEQLGEALGLNPEKERHPIQMAVRRAAKEYQDVDKRALDSVPNQGYRIVEASEHLVLARRQQARSSRALERGHRVATNVDLNQVDDHTRRALEAVATAFSYQMEFNRRFDVRQRRLEQAVAAQSERVERTETEIAELKARLSELENRA</sequence>
<keyword evidence="1" id="KW-0175">Coiled coil</keyword>
<comment type="caution">
    <text evidence="2">The sequence shown here is derived from an EMBL/GenBank/DDBJ whole genome shotgun (WGS) entry which is preliminary data.</text>
</comment>
<reference evidence="2 3" key="1">
    <citation type="submission" date="2020-08" db="EMBL/GenBank/DDBJ databases">
        <title>Genomic Encyclopedia of Type Strains, Phase III (KMG-III): the genomes of soil and plant-associated and newly described type strains.</title>
        <authorList>
            <person name="Whitman W."/>
        </authorList>
    </citation>
    <scope>NUCLEOTIDE SEQUENCE [LARGE SCALE GENOMIC DNA]</scope>
    <source>
        <strain evidence="2 3">CECT 3303</strain>
    </source>
</reference>
<dbReference type="EMBL" id="JACHJJ010000015">
    <property type="protein sequence ID" value="MBB5965067.1"/>
    <property type="molecule type" value="Genomic_DNA"/>
</dbReference>